<dbReference type="InterPro" id="IPR038883">
    <property type="entry name" value="AN11006-like"/>
</dbReference>
<feature type="domain" description="DUF7730" evidence="2">
    <location>
        <begin position="39"/>
        <end position="166"/>
    </location>
</feature>
<dbReference type="Proteomes" id="UP001321749">
    <property type="component" value="Unassembled WGS sequence"/>
</dbReference>
<reference evidence="3" key="2">
    <citation type="submission" date="2023-06" db="EMBL/GenBank/DDBJ databases">
        <authorList>
            <consortium name="Lawrence Berkeley National Laboratory"/>
            <person name="Mondo S.J."/>
            <person name="Hensen N."/>
            <person name="Bonometti L."/>
            <person name="Westerberg I."/>
            <person name="Brannstrom I.O."/>
            <person name="Guillou S."/>
            <person name="Cros-Aarteil S."/>
            <person name="Calhoun S."/>
            <person name="Haridas S."/>
            <person name="Kuo A."/>
            <person name="Pangilinan J."/>
            <person name="Riley R."/>
            <person name="Labutti K."/>
            <person name="Andreopoulos B."/>
            <person name="Lipzen A."/>
            <person name="Chen C."/>
            <person name="Yanf M."/>
            <person name="Daum C."/>
            <person name="Ng V."/>
            <person name="Clum A."/>
            <person name="Steindorff A."/>
            <person name="Ohm R."/>
            <person name="Martin F."/>
            <person name="Silar P."/>
            <person name="Natvig D."/>
            <person name="Lalanne C."/>
            <person name="Gautier V."/>
            <person name="Ament-Velasquez S.L."/>
            <person name="Kruys A."/>
            <person name="Hutchinson M.I."/>
            <person name="Powell A.J."/>
            <person name="Barry K."/>
            <person name="Miller A.N."/>
            <person name="Grigoriev I.V."/>
            <person name="Debuchy R."/>
            <person name="Gladieux P."/>
            <person name="Thoren M.H."/>
            <person name="Johannesson H."/>
        </authorList>
    </citation>
    <scope>NUCLEOTIDE SEQUENCE</scope>
    <source>
        <strain evidence="3">PSN324</strain>
    </source>
</reference>
<proteinExistence type="predicted"/>
<comment type="caution">
    <text evidence="3">The sequence shown here is derived from an EMBL/GenBank/DDBJ whole genome shotgun (WGS) entry which is preliminary data.</text>
</comment>
<gene>
    <name evidence="3" type="ORF">QBC42DRAFT_255133</name>
</gene>
<evidence type="ECO:0000259" key="2">
    <source>
        <dbReference type="Pfam" id="PF24864"/>
    </source>
</evidence>
<reference evidence="3" key="1">
    <citation type="journal article" date="2023" name="Mol. Phylogenet. Evol.">
        <title>Genome-scale phylogeny and comparative genomics of the fungal order Sordariales.</title>
        <authorList>
            <person name="Hensen N."/>
            <person name="Bonometti L."/>
            <person name="Westerberg I."/>
            <person name="Brannstrom I.O."/>
            <person name="Guillou S."/>
            <person name="Cros-Aarteil S."/>
            <person name="Calhoun S."/>
            <person name="Haridas S."/>
            <person name="Kuo A."/>
            <person name="Mondo S."/>
            <person name="Pangilinan J."/>
            <person name="Riley R."/>
            <person name="LaButti K."/>
            <person name="Andreopoulos B."/>
            <person name="Lipzen A."/>
            <person name="Chen C."/>
            <person name="Yan M."/>
            <person name="Daum C."/>
            <person name="Ng V."/>
            <person name="Clum A."/>
            <person name="Steindorff A."/>
            <person name="Ohm R.A."/>
            <person name="Martin F."/>
            <person name="Silar P."/>
            <person name="Natvig D.O."/>
            <person name="Lalanne C."/>
            <person name="Gautier V."/>
            <person name="Ament-Velasquez S.L."/>
            <person name="Kruys A."/>
            <person name="Hutchinson M.I."/>
            <person name="Powell A.J."/>
            <person name="Barry K."/>
            <person name="Miller A.N."/>
            <person name="Grigoriev I.V."/>
            <person name="Debuchy R."/>
            <person name="Gladieux P."/>
            <person name="Hiltunen Thoren M."/>
            <person name="Johannesson H."/>
        </authorList>
    </citation>
    <scope>NUCLEOTIDE SEQUENCE</scope>
    <source>
        <strain evidence="3">PSN324</strain>
    </source>
</reference>
<dbReference type="PANTHER" id="PTHR42085:SF1">
    <property type="entry name" value="F-BOX DOMAIN-CONTAINING PROTEIN"/>
    <property type="match status" value="1"/>
</dbReference>
<evidence type="ECO:0000313" key="4">
    <source>
        <dbReference type="Proteomes" id="UP001321749"/>
    </source>
</evidence>
<protein>
    <recommendedName>
        <fullName evidence="2">DUF7730 domain-containing protein</fullName>
    </recommendedName>
</protein>
<feature type="region of interest" description="Disordered" evidence="1">
    <location>
        <begin position="1"/>
        <end position="34"/>
    </location>
</feature>
<dbReference type="Pfam" id="PF24864">
    <property type="entry name" value="DUF7730"/>
    <property type="match status" value="1"/>
</dbReference>
<accession>A0AAV9HDZ5</accession>
<evidence type="ECO:0000256" key="1">
    <source>
        <dbReference type="SAM" id="MobiDB-lite"/>
    </source>
</evidence>
<dbReference type="InterPro" id="IPR056632">
    <property type="entry name" value="DUF7730"/>
</dbReference>
<evidence type="ECO:0000313" key="3">
    <source>
        <dbReference type="EMBL" id="KAK4458648.1"/>
    </source>
</evidence>
<sequence length="284" mass="31323">MSIFHNTPEAAAATAQNPPPERATAGPPIQVPETPKSLLDLSTEIRLKIFSYVLIADNGTKIVRRVPGAISTNAAHQQDLGDNRFLAPNVDSAGEPVVTGDVGSAAIALAQTSKRIAAEALEVFYTKNDFHLRIPEDSGVISSMSRDGAARIRSIELHVESRQRTVAANFVQAQHSLAKRCRELRKITYRFPRLLYGEAALQALVSEPVERTWKSFQKLHTVEVEFKVSTRETQGSWLRRLVDGLDDRVGGFAVAQVCGRRVTLIRRFDDIQEAVNGWNGNEQA</sequence>
<dbReference type="EMBL" id="MU865061">
    <property type="protein sequence ID" value="KAK4458648.1"/>
    <property type="molecule type" value="Genomic_DNA"/>
</dbReference>
<name>A0AAV9HDZ5_9PEZI</name>
<dbReference type="AlphaFoldDB" id="A0AAV9HDZ5"/>
<dbReference type="PANTHER" id="PTHR42085">
    <property type="entry name" value="F-BOX DOMAIN-CONTAINING PROTEIN"/>
    <property type="match status" value="1"/>
</dbReference>
<organism evidence="3 4">
    <name type="scientific">Cladorrhinum samala</name>
    <dbReference type="NCBI Taxonomy" id="585594"/>
    <lineage>
        <taxon>Eukaryota</taxon>
        <taxon>Fungi</taxon>
        <taxon>Dikarya</taxon>
        <taxon>Ascomycota</taxon>
        <taxon>Pezizomycotina</taxon>
        <taxon>Sordariomycetes</taxon>
        <taxon>Sordariomycetidae</taxon>
        <taxon>Sordariales</taxon>
        <taxon>Podosporaceae</taxon>
        <taxon>Cladorrhinum</taxon>
    </lineage>
</organism>
<keyword evidence="4" id="KW-1185">Reference proteome</keyword>